<organism evidence="1">
    <name type="scientific">Anguilla anguilla</name>
    <name type="common">European freshwater eel</name>
    <name type="synonym">Muraena anguilla</name>
    <dbReference type="NCBI Taxonomy" id="7936"/>
    <lineage>
        <taxon>Eukaryota</taxon>
        <taxon>Metazoa</taxon>
        <taxon>Chordata</taxon>
        <taxon>Craniata</taxon>
        <taxon>Vertebrata</taxon>
        <taxon>Euteleostomi</taxon>
        <taxon>Actinopterygii</taxon>
        <taxon>Neopterygii</taxon>
        <taxon>Teleostei</taxon>
        <taxon>Anguilliformes</taxon>
        <taxon>Anguillidae</taxon>
        <taxon>Anguilla</taxon>
    </lineage>
</organism>
<proteinExistence type="predicted"/>
<sequence>MWEGRRWSRT</sequence>
<name>A0A0E9RWU3_ANGAN</name>
<evidence type="ECO:0000313" key="1">
    <source>
        <dbReference type="EMBL" id="JAH33616.1"/>
    </source>
</evidence>
<protein>
    <submittedName>
        <fullName evidence="1">Uncharacterized protein</fullName>
    </submittedName>
</protein>
<reference evidence="1" key="1">
    <citation type="submission" date="2014-11" db="EMBL/GenBank/DDBJ databases">
        <authorList>
            <person name="Amaro Gonzalez C."/>
        </authorList>
    </citation>
    <scope>NUCLEOTIDE SEQUENCE</scope>
</reference>
<dbReference type="EMBL" id="GBXM01074961">
    <property type="protein sequence ID" value="JAH33616.1"/>
    <property type="molecule type" value="Transcribed_RNA"/>
</dbReference>
<accession>A0A0E9RWU3</accession>
<reference evidence="1" key="2">
    <citation type="journal article" date="2015" name="Fish Shellfish Immunol.">
        <title>Early steps in the European eel (Anguilla anguilla)-Vibrio vulnificus interaction in the gills: Role of the RtxA13 toxin.</title>
        <authorList>
            <person name="Callol A."/>
            <person name="Pajuelo D."/>
            <person name="Ebbesson L."/>
            <person name="Teles M."/>
            <person name="MacKenzie S."/>
            <person name="Amaro C."/>
        </authorList>
    </citation>
    <scope>NUCLEOTIDE SEQUENCE</scope>
</reference>